<dbReference type="InterPro" id="IPR003675">
    <property type="entry name" value="Rce1/LyrA-like_dom"/>
</dbReference>
<dbReference type="STRING" id="45068.Llon_1649"/>
<keyword evidence="1" id="KW-0812">Transmembrane</keyword>
<dbReference type="GO" id="GO:0006508">
    <property type="term" value="P:proteolysis"/>
    <property type="evidence" value="ECO:0007669"/>
    <property type="project" value="UniProtKB-KW"/>
</dbReference>
<dbReference type="RefSeq" id="WP_237758297.1">
    <property type="nucleotide sequence ID" value="NZ_LNYK01000024.1"/>
</dbReference>
<feature type="non-terminal residue" evidence="3">
    <location>
        <position position="1"/>
    </location>
</feature>
<dbReference type="Proteomes" id="UP000054997">
    <property type="component" value="Unassembled WGS sequence"/>
</dbReference>
<feature type="transmembrane region" description="Helical" evidence="1">
    <location>
        <begin position="42"/>
        <end position="60"/>
    </location>
</feature>
<dbReference type="GO" id="GO:0004175">
    <property type="term" value="F:endopeptidase activity"/>
    <property type="evidence" value="ECO:0007669"/>
    <property type="project" value="UniProtKB-ARBA"/>
</dbReference>
<dbReference type="Pfam" id="PF02517">
    <property type="entry name" value="Rce1-like"/>
    <property type="match status" value="1"/>
</dbReference>
<keyword evidence="1" id="KW-0472">Membrane</keyword>
<accession>A0A0W0VKV3</accession>
<gene>
    <name evidence="3" type="ORF">Llon_1649</name>
</gene>
<keyword evidence="3" id="KW-0645">Protease</keyword>
<dbReference type="PATRIC" id="fig|45068.5.peg.1786"/>
<evidence type="ECO:0000313" key="3">
    <source>
        <dbReference type="EMBL" id="KTD20457.1"/>
    </source>
</evidence>
<feature type="transmembrane region" description="Helical" evidence="1">
    <location>
        <begin position="133"/>
        <end position="155"/>
    </location>
</feature>
<keyword evidence="1" id="KW-1133">Transmembrane helix</keyword>
<dbReference type="AlphaFoldDB" id="A0A0W0VKV3"/>
<sequence>ISSCRISLHIHYEKILLLAAIILREDYRFTLINPETIFPKTFGFELVYLFCGCIIGIGYYKFESWALRILPQFTFSPVDSSPRKTNNIRNVLSKKSRPGSNKPNQQSYLSGGIVAAFEEILFRGFLTVICLDLPNMILITAGLILVSIIFALSHINLGYQHVITKLILGGICLFSFLLTGDITTSIAVHLTFNILAIQKIRNL</sequence>
<keyword evidence="4" id="KW-1185">Reference proteome</keyword>
<evidence type="ECO:0000313" key="4">
    <source>
        <dbReference type="Proteomes" id="UP000054997"/>
    </source>
</evidence>
<dbReference type="EMBL" id="LNYK01000024">
    <property type="protein sequence ID" value="KTD20457.1"/>
    <property type="molecule type" value="Genomic_DNA"/>
</dbReference>
<feature type="domain" description="CAAX prenyl protease 2/Lysostaphin resistance protein A-like" evidence="2">
    <location>
        <begin position="113"/>
        <end position="194"/>
    </location>
</feature>
<organism evidence="3 4">
    <name type="scientific">Legionella londiniensis</name>
    <dbReference type="NCBI Taxonomy" id="45068"/>
    <lineage>
        <taxon>Bacteria</taxon>
        <taxon>Pseudomonadati</taxon>
        <taxon>Pseudomonadota</taxon>
        <taxon>Gammaproteobacteria</taxon>
        <taxon>Legionellales</taxon>
        <taxon>Legionellaceae</taxon>
        <taxon>Legionella</taxon>
    </lineage>
</organism>
<comment type="caution">
    <text evidence="3">The sequence shown here is derived from an EMBL/GenBank/DDBJ whole genome shotgun (WGS) entry which is preliminary data.</text>
</comment>
<proteinExistence type="predicted"/>
<name>A0A0W0VKV3_9GAMM</name>
<keyword evidence="3" id="KW-0378">Hydrolase</keyword>
<protein>
    <submittedName>
        <fullName evidence="3">CAAX amino terminal protease self-immunity</fullName>
    </submittedName>
</protein>
<reference evidence="3 4" key="1">
    <citation type="submission" date="2015-11" db="EMBL/GenBank/DDBJ databases">
        <title>Genomic analysis of 38 Legionella species identifies large and diverse effector repertoires.</title>
        <authorList>
            <person name="Burstein D."/>
            <person name="Amaro F."/>
            <person name="Zusman T."/>
            <person name="Lifshitz Z."/>
            <person name="Cohen O."/>
            <person name="Gilbert J.A."/>
            <person name="Pupko T."/>
            <person name="Shuman H.A."/>
            <person name="Segal G."/>
        </authorList>
    </citation>
    <scope>NUCLEOTIDE SEQUENCE [LARGE SCALE GENOMIC DNA]</scope>
    <source>
        <strain evidence="3 4">ATCC 49505</strain>
    </source>
</reference>
<evidence type="ECO:0000259" key="2">
    <source>
        <dbReference type="Pfam" id="PF02517"/>
    </source>
</evidence>
<evidence type="ECO:0000256" key="1">
    <source>
        <dbReference type="SAM" id="Phobius"/>
    </source>
</evidence>
<feature type="transmembrane region" description="Helical" evidence="1">
    <location>
        <begin position="167"/>
        <end position="197"/>
    </location>
</feature>
<dbReference type="GO" id="GO:0080120">
    <property type="term" value="P:CAAX-box protein maturation"/>
    <property type="evidence" value="ECO:0007669"/>
    <property type="project" value="UniProtKB-ARBA"/>
</dbReference>